<name>A0A0M5KHL2_STRMT</name>
<dbReference type="GO" id="GO:0043190">
    <property type="term" value="C:ATP-binding cassette (ABC) transporter complex"/>
    <property type="evidence" value="ECO:0007669"/>
    <property type="project" value="InterPro"/>
</dbReference>
<dbReference type="PROSITE" id="PS51257">
    <property type="entry name" value="PROKAR_LIPOPROTEIN"/>
    <property type="match status" value="1"/>
</dbReference>
<dbReference type="EMBL" id="WIJV01000024">
    <property type="protein sequence ID" value="MQP83027.1"/>
    <property type="molecule type" value="Genomic_DNA"/>
</dbReference>
<dbReference type="GeneID" id="93739456"/>
<dbReference type="PANTHER" id="PTHR30290">
    <property type="entry name" value="PERIPLASMIC BINDING COMPONENT OF ABC TRANSPORTER"/>
    <property type="match status" value="1"/>
</dbReference>
<organism evidence="6 7">
    <name type="scientific">Streptococcus mitis</name>
    <dbReference type="NCBI Taxonomy" id="28037"/>
    <lineage>
        <taxon>Bacteria</taxon>
        <taxon>Bacillati</taxon>
        <taxon>Bacillota</taxon>
        <taxon>Bacilli</taxon>
        <taxon>Lactobacillales</taxon>
        <taxon>Streptococcaceae</taxon>
        <taxon>Streptococcus</taxon>
        <taxon>Streptococcus mitis group</taxon>
    </lineage>
</organism>
<dbReference type="InterPro" id="IPR000914">
    <property type="entry name" value="SBP_5_dom"/>
</dbReference>
<keyword evidence="6" id="KW-0067">ATP-binding</keyword>
<evidence type="ECO:0000313" key="6">
    <source>
        <dbReference type="EMBL" id="MQP83027.1"/>
    </source>
</evidence>
<evidence type="ECO:0000313" key="7">
    <source>
        <dbReference type="Proteomes" id="UP000436302"/>
    </source>
</evidence>
<proteinExistence type="inferred from homology"/>
<sequence length="664" mass="73153">MKKRVFLAAGVAVLSAAVLVACSSGNGNKEATKQATKPVTYAYVFSLDPVTLDYTVSGNVSTKQITGNVIDGLLENDQYGNLVPSVAEDWTVSKDGLTYTYKIRQGVKWYTNEGEEYGEVKAQDFVTGLKHAADKKSQALYLVQDSIKGLDDYVNGKTTDFSTVGVKATDDYTVVYTLNHPESFWNSKTTMGVLAPVSGDFLASKGDDFGKTTDVTSILYNGPYLLKGLTSKSSIEMTKNQNYWDKQNVFIDDIKLSFFDGQDADSLGRGFDEGHYPAAPLFKNSANYERLKEKYKDNIVYGQQRGGVFYMSTNIDRVSYNHTAKTSDAEKSSTKKALLNKEFRQALAFAADRKAAVSQVFGDEVAPRKLRTSFTPPTFVQVGDQSFGQVTKTELDKLDNVWKDVSLDDAQDSLHNVDKAKAKFESAKKTLQADGVQYPIHLDLPVSSTQTDFIHQAQSYKQSIEEALGSENVVVDIQQVSDDELGNMTVLATSNNNVDWDINVNSGWSPDYADPSTYLDVFDPTSGPSLLGSLGVAPGTDNQAIKTVGLDKYKGLIDDANSEKTDLQKRYSKYAKAQAWLTDSALVIPVHSDGAQMLVTKKVLGSGADGWIGDKTGDNSYKYLKLQDKIVTSKEMDEFRKKFADEKGKSNADYQKNLDRHIQD</sequence>
<dbReference type="RefSeq" id="WP_060628026.1">
    <property type="nucleotide sequence ID" value="NZ_CAMHLO010000001.1"/>
</dbReference>
<protein>
    <submittedName>
        <fullName evidence="6">Peptide ABC transporter ATP-binding protein</fullName>
    </submittedName>
</protein>
<dbReference type="AlphaFoldDB" id="A0A0M5KHL2"/>
<comment type="subcellular location">
    <subcellularLocation>
        <location evidence="1">Cell envelope</location>
    </subcellularLocation>
</comment>
<dbReference type="GO" id="GO:0042597">
    <property type="term" value="C:periplasmic space"/>
    <property type="evidence" value="ECO:0007669"/>
    <property type="project" value="UniProtKB-ARBA"/>
</dbReference>
<dbReference type="Gene3D" id="3.10.105.10">
    <property type="entry name" value="Dipeptide-binding Protein, Domain 3"/>
    <property type="match status" value="1"/>
</dbReference>
<dbReference type="Gene3D" id="3.40.190.10">
    <property type="entry name" value="Periplasmic binding protein-like II"/>
    <property type="match status" value="1"/>
</dbReference>
<evidence type="ECO:0000259" key="5">
    <source>
        <dbReference type="Pfam" id="PF00496"/>
    </source>
</evidence>
<comment type="caution">
    <text evidence="6">The sequence shown here is derived from an EMBL/GenBank/DDBJ whole genome shotgun (WGS) entry which is preliminary data.</text>
</comment>
<evidence type="ECO:0000256" key="3">
    <source>
        <dbReference type="ARBA" id="ARBA00022448"/>
    </source>
</evidence>
<dbReference type="GO" id="GO:0015833">
    <property type="term" value="P:peptide transport"/>
    <property type="evidence" value="ECO:0007669"/>
    <property type="project" value="TreeGrafter"/>
</dbReference>
<dbReference type="PIRSF" id="PIRSF002741">
    <property type="entry name" value="MppA"/>
    <property type="match status" value="1"/>
</dbReference>
<dbReference type="Proteomes" id="UP000436302">
    <property type="component" value="Unassembled WGS sequence"/>
</dbReference>
<dbReference type="Pfam" id="PF00496">
    <property type="entry name" value="SBP_bac_5"/>
    <property type="match status" value="1"/>
</dbReference>
<gene>
    <name evidence="6" type="ORF">GEZ78_05410</name>
</gene>
<keyword evidence="3" id="KW-0813">Transport</keyword>
<evidence type="ECO:0000256" key="2">
    <source>
        <dbReference type="ARBA" id="ARBA00005695"/>
    </source>
</evidence>
<dbReference type="SUPFAM" id="SSF53850">
    <property type="entry name" value="Periplasmic binding protein-like II"/>
    <property type="match status" value="1"/>
</dbReference>
<reference evidence="6 7" key="1">
    <citation type="submission" date="2019-10" db="EMBL/GenBank/DDBJ databases">
        <title>Streptococcus mitis of the oral and urogenital tracts.</title>
        <authorList>
            <person name="Price T."/>
            <person name="Mores C.R."/>
            <person name="Putonti C."/>
            <person name="Wolfe A.J."/>
        </authorList>
    </citation>
    <scope>NUCLEOTIDE SEQUENCE [LARGE SCALE GENOMIC DNA]</scope>
    <source>
        <strain evidence="6 7">SM39</strain>
    </source>
</reference>
<keyword evidence="6" id="KW-0547">Nucleotide-binding</keyword>
<feature type="domain" description="Solute-binding protein family 5" evidence="5">
    <location>
        <begin position="82"/>
        <end position="524"/>
    </location>
</feature>
<accession>A0A0M5KHL2</accession>
<dbReference type="InterPro" id="IPR030678">
    <property type="entry name" value="Peptide/Ni-bd"/>
</dbReference>
<evidence type="ECO:0000256" key="4">
    <source>
        <dbReference type="ARBA" id="ARBA00022729"/>
    </source>
</evidence>
<dbReference type="Gene3D" id="3.90.76.10">
    <property type="entry name" value="Dipeptide-binding Protein, Domain 1"/>
    <property type="match status" value="1"/>
</dbReference>
<dbReference type="GO" id="GO:0030313">
    <property type="term" value="C:cell envelope"/>
    <property type="evidence" value="ECO:0007669"/>
    <property type="project" value="UniProtKB-SubCell"/>
</dbReference>
<evidence type="ECO:0000256" key="1">
    <source>
        <dbReference type="ARBA" id="ARBA00004196"/>
    </source>
</evidence>
<dbReference type="GO" id="GO:0005524">
    <property type="term" value="F:ATP binding"/>
    <property type="evidence" value="ECO:0007669"/>
    <property type="project" value="UniProtKB-KW"/>
</dbReference>
<dbReference type="CDD" id="cd08504">
    <property type="entry name" value="PBP2_OppA"/>
    <property type="match status" value="1"/>
</dbReference>
<dbReference type="GO" id="GO:1904680">
    <property type="term" value="F:peptide transmembrane transporter activity"/>
    <property type="evidence" value="ECO:0007669"/>
    <property type="project" value="TreeGrafter"/>
</dbReference>
<dbReference type="PANTHER" id="PTHR30290:SF10">
    <property type="entry name" value="PERIPLASMIC OLIGOPEPTIDE-BINDING PROTEIN-RELATED"/>
    <property type="match status" value="1"/>
</dbReference>
<keyword evidence="4" id="KW-0732">Signal</keyword>
<comment type="similarity">
    <text evidence="2">Belongs to the bacterial solute-binding protein 5 family.</text>
</comment>
<dbReference type="InterPro" id="IPR039424">
    <property type="entry name" value="SBP_5"/>
</dbReference>